<sequence length="90" mass="10064">MTVTKAAVAPRISPARRKRMAKNAESKERMEALRSLVPGSGEAAAEIDGGRQLDAEELLFRAADYIARLQVQVKVMQFMVDVLEHTKDFF</sequence>
<reference evidence="5" key="3">
    <citation type="submission" date="2015-04" db="UniProtKB">
        <authorList>
            <consortium name="EnsemblPlants"/>
        </authorList>
    </citation>
    <scope>IDENTIFICATION</scope>
</reference>
<keyword evidence="2" id="KW-0805">Transcription regulation</keyword>
<dbReference type="GO" id="GO:0046983">
    <property type="term" value="F:protein dimerization activity"/>
    <property type="evidence" value="ECO:0007669"/>
    <property type="project" value="InterPro"/>
</dbReference>
<reference evidence="6" key="2">
    <citation type="submission" date="2013-12" db="EMBL/GenBank/DDBJ databases">
        <authorList>
            <person name="Yu Y."/>
            <person name="Lee S."/>
            <person name="de Baynast K."/>
            <person name="Wissotski M."/>
            <person name="Liu L."/>
            <person name="Talag J."/>
            <person name="Goicoechea J."/>
            <person name="Angelova A."/>
            <person name="Jetty R."/>
            <person name="Kudrna D."/>
            <person name="Golser W."/>
            <person name="Rivera L."/>
            <person name="Zhang J."/>
            <person name="Wing R."/>
        </authorList>
    </citation>
    <scope>NUCLEOTIDE SEQUENCE</scope>
</reference>
<protein>
    <recommendedName>
        <fullName evidence="7">BHLH domain-containing protein</fullName>
    </recommendedName>
</protein>
<organism evidence="5 6">
    <name type="scientific">Leersia perrieri</name>
    <dbReference type="NCBI Taxonomy" id="77586"/>
    <lineage>
        <taxon>Eukaryota</taxon>
        <taxon>Viridiplantae</taxon>
        <taxon>Streptophyta</taxon>
        <taxon>Embryophyta</taxon>
        <taxon>Tracheophyta</taxon>
        <taxon>Spermatophyta</taxon>
        <taxon>Magnoliopsida</taxon>
        <taxon>Liliopsida</taxon>
        <taxon>Poales</taxon>
        <taxon>Poaceae</taxon>
        <taxon>BOP clade</taxon>
        <taxon>Oryzoideae</taxon>
        <taxon>Oryzeae</taxon>
        <taxon>Oryzinae</taxon>
        <taxon>Leersia</taxon>
    </lineage>
</organism>
<dbReference type="Gramene" id="LPERR05G03680.1">
    <property type="protein sequence ID" value="LPERR05G03680.1"/>
    <property type="gene ID" value="LPERR05G03680"/>
</dbReference>
<name>A0A0D9WD25_9ORYZ</name>
<dbReference type="EnsemblPlants" id="LPERR05G03680.1">
    <property type="protein sequence ID" value="LPERR05G03680.1"/>
    <property type="gene ID" value="LPERR05G03680"/>
</dbReference>
<evidence type="ECO:0000256" key="1">
    <source>
        <dbReference type="ARBA" id="ARBA00005510"/>
    </source>
</evidence>
<dbReference type="PANTHER" id="PTHR33124">
    <property type="entry name" value="TRANSCRIPTION FACTOR IBH1-LIKE 1"/>
    <property type="match status" value="1"/>
</dbReference>
<evidence type="ECO:0000313" key="5">
    <source>
        <dbReference type="EnsemblPlants" id="LPERR05G03680.1"/>
    </source>
</evidence>
<dbReference type="AlphaFoldDB" id="A0A0D9WD25"/>
<dbReference type="SUPFAM" id="SSF47459">
    <property type="entry name" value="HLH, helix-loop-helix DNA-binding domain"/>
    <property type="match status" value="1"/>
</dbReference>
<reference evidence="5 6" key="1">
    <citation type="submission" date="2012-08" db="EMBL/GenBank/DDBJ databases">
        <title>Oryza genome evolution.</title>
        <authorList>
            <person name="Wing R.A."/>
        </authorList>
    </citation>
    <scope>NUCLEOTIDE SEQUENCE</scope>
</reference>
<evidence type="ECO:0000256" key="3">
    <source>
        <dbReference type="ARBA" id="ARBA00023163"/>
    </source>
</evidence>
<keyword evidence="6" id="KW-1185">Reference proteome</keyword>
<dbReference type="InterPro" id="IPR044660">
    <property type="entry name" value="IBH1-like"/>
</dbReference>
<evidence type="ECO:0000313" key="6">
    <source>
        <dbReference type="Proteomes" id="UP000032180"/>
    </source>
</evidence>
<keyword evidence="3" id="KW-0804">Transcription</keyword>
<evidence type="ECO:0000256" key="4">
    <source>
        <dbReference type="SAM" id="MobiDB-lite"/>
    </source>
</evidence>
<evidence type="ECO:0008006" key="7">
    <source>
        <dbReference type="Google" id="ProtNLM"/>
    </source>
</evidence>
<dbReference type="PANTHER" id="PTHR33124:SF79">
    <property type="entry name" value="OS05G0157400 PROTEIN"/>
    <property type="match status" value="1"/>
</dbReference>
<dbReference type="GO" id="GO:0006355">
    <property type="term" value="P:regulation of DNA-templated transcription"/>
    <property type="evidence" value="ECO:0007669"/>
    <property type="project" value="InterPro"/>
</dbReference>
<evidence type="ECO:0000256" key="2">
    <source>
        <dbReference type="ARBA" id="ARBA00023015"/>
    </source>
</evidence>
<dbReference type="HOGENOM" id="CLU_129568_2_0_1"/>
<feature type="region of interest" description="Disordered" evidence="4">
    <location>
        <begin position="1"/>
        <end position="29"/>
    </location>
</feature>
<comment type="similarity">
    <text evidence="1">Belongs to the bHLH protein family.</text>
</comment>
<dbReference type="InterPro" id="IPR036638">
    <property type="entry name" value="HLH_DNA-bd_sf"/>
</dbReference>
<accession>A0A0D9WD25</accession>
<proteinExistence type="inferred from homology"/>
<dbReference type="Proteomes" id="UP000032180">
    <property type="component" value="Chromosome 5"/>
</dbReference>